<proteinExistence type="predicted"/>
<dbReference type="InterPro" id="IPR036607">
    <property type="entry name" value="PRKCSH"/>
</dbReference>
<evidence type="ECO:0000256" key="1">
    <source>
        <dbReference type="ARBA" id="ARBA00022387"/>
    </source>
</evidence>
<evidence type="ECO:0000256" key="2">
    <source>
        <dbReference type="ARBA" id="ARBA00022729"/>
    </source>
</evidence>
<feature type="compositionally biased region" description="Basic and acidic residues" evidence="5">
    <location>
        <begin position="239"/>
        <end position="251"/>
    </location>
</feature>
<dbReference type="EMBL" id="JBFOLK010000001">
    <property type="protein sequence ID" value="KAL2540813.1"/>
    <property type="molecule type" value="Genomic_DNA"/>
</dbReference>
<keyword evidence="4" id="KW-1015">Disulfide bond</keyword>
<evidence type="ECO:0000256" key="3">
    <source>
        <dbReference type="ARBA" id="ARBA00022824"/>
    </source>
</evidence>
<feature type="compositionally biased region" description="Basic and acidic residues" evidence="5">
    <location>
        <begin position="282"/>
        <end position="298"/>
    </location>
</feature>
<evidence type="ECO:0000313" key="10">
    <source>
        <dbReference type="Proteomes" id="UP001604336"/>
    </source>
</evidence>
<sequence>MLNLRSESVVLLFCVTLMYGISRSASFPSKDTLLGVAPEDETYYKGWSSSGTIKCKDGSKKFSKSQLNDDFCDCPDGTDEPGTPACPYGKFYCQNAGHAPLFLYSSRVNDGICDCCDGSDEYDGKIKCPNTCWEAGKVARDKLKKKIKTYKEGVTIRRREIEQAKLAIAREEAELSKLKDEEKILKGLVQQLKERKEHIEKAEEKERLQKEKEELERKEDEEVKLKESKAEENAESIGEPEKNDIYDKIGLLDDSPPLQDGVEDNHKSVGGPEISDQNNKVEQMKEDSLEDTEQKEGDSTVDGKAGVDTGTQEKDVLEDESLSREELGRRVASRWTGETTEQQTKEVDTSKNYDPQNHEETPDDSHDEEYNGYESDDVEQRYDDDDDSEDQTEEYVEEDHDDSSSSYKPESDDELHLSDITDINSQSWLEKIQQTVRSIFQAVKLFQTPVDISDAARVRKEYDESSSKLSKIQSRLSTLTQKLKYDFGQEKEFYSFYGHCYESKQNKYVYKICPYKQATQVEGHSTTRLGSWENFEESYGIMLFSNGDHCWNGPNRSLKVKLRCGLKNEVTDIGEPSRCEYVALLSTPALCVEDKLKELEVKLEMMNKEQPQGHDEL</sequence>
<reference evidence="9" key="2">
    <citation type="submission" date="2024-07" db="EMBL/GenBank/DDBJ databases">
        <title>Two chromosome-level genome assemblies of Korean endemic species Abeliophyllum distichum and Forsythia ovata (Oleaceae).</title>
        <authorList>
            <person name="Mun J.H."/>
        </authorList>
    </citation>
    <scope>NUCLEOTIDE SEQUENCE</scope>
    <source>
        <strain evidence="9">KNKB198505000391</strain>
        <tissue evidence="9">Leaf</tissue>
    </source>
</reference>
<gene>
    <name evidence="9" type="ORF">Adt_01791</name>
    <name evidence="8" type="ORF">Adt_46384</name>
</gene>
<dbReference type="PROSITE" id="PS51914">
    <property type="entry name" value="MRH"/>
    <property type="match status" value="1"/>
</dbReference>
<dbReference type="SUPFAM" id="SSF50911">
    <property type="entry name" value="Mannose 6-phosphate receptor domain"/>
    <property type="match status" value="1"/>
</dbReference>
<dbReference type="Gene3D" id="2.70.130.10">
    <property type="entry name" value="Mannose-6-phosphate receptor binding domain"/>
    <property type="match status" value="1"/>
</dbReference>
<keyword evidence="3" id="KW-0256">Endoplasmic reticulum</keyword>
<feature type="domain" description="MRH" evidence="7">
    <location>
        <begin position="498"/>
        <end position="593"/>
    </location>
</feature>
<dbReference type="Pfam" id="PF13015">
    <property type="entry name" value="PRKCSH_1"/>
    <property type="match status" value="1"/>
</dbReference>
<feature type="region of interest" description="Disordered" evidence="5">
    <location>
        <begin position="204"/>
        <end position="414"/>
    </location>
</feature>
<dbReference type="Pfam" id="PF12999">
    <property type="entry name" value="PRKCSH-like"/>
    <property type="match status" value="1"/>
</dbReference>
<feature type="signal peptide" evidence="6">
    <location>
        <begin position="1"/>
        <end position="26"/>
    </location>
</feature>
<dbReference type="InterPro" id="IPR028146">
    <property type="entry name" value="PRKCSH_N"/>
</dbReference>
<evidence type="ECO:0000256" key="4">
    <source>
        <dbReference type="ARBA" id="ARBA00023157"/>
    </source>
</evidence>
<evidence type="ECO:0000259" key="7">
    <source>
        <dbReference type="PROSITE" id="PS51914"/>
    </source>
</evidence>
<reference evidence="10" key="1">
    <citation type="submission" date="2024-07" db="EMBL/GenBank/DDBJ databases">
        <title>Two chromosome-level genome assemblies of Korean endemic species Abeliophyllum distichum and Forsythia ovata (Oleaceae).</title>
        <authorList>
            <person name="Jang H."/>
        </authorList>
    </citation>
    <scope>NUCLEOTIDE SEQUENCE [LARGE SCALE GENOMIC DNA]</scope>
</reference>
<dbReference type="EMBL" id="JBFOLK010000061">
    <property type="protein sequence ID" value="KAL2457413.1"/>
    <property type="molecule type" value="Genomic_DNA"/>
</dbReference>
<accession>A0ABD1VW91</accession>
<feature type="compositionally biased region" description="Basic and acidic residues" evidence="5">
    <location>
        <begin position="311"/>
        <end position="329"/>
    </location>
</feature>
<keyword evidence="2 6" id="KW-0732">Signal</keyword>
<evidence type="ECO:0000313" key="9">
    <source>
        <dbReference type="EMBL" id="KAL2540813.1"/>
    </source>
</evidence>
<comment type="caution">
    <text evidence="9">The sequence shown here is derived from an EMBL/GenBank/DDBJ whole genome shotgun (WGS) entry which is preliminary data.</text>
</comment>
<dbReference type="PANTHER" id="PTHR12630:SF1">
    <property type="entry name" value="GLUCOSIDASE 2 SUBUNIT BETA"/>
    <property type="match status" value="1"/>
</dbReference>
<name>A0ABD1VW91_9LAMI</name>
<dbReference type="InterPro" id="IPR039794">
    <property type="entry name" value="Gtb1-like"/>
</dbReference>
<evidence type="ECO:0000256" key="5">
    <source>
        <dbReference type="SAM" id="MobiDB-lite"/>
    </source>
</evidence>
<evidence type="ECO:0000313" key="8">
    <source>
        <dbReference type="EMBL" id="KAL2457413.1"/>
    </source>
</evidence>
<feature type="chain" id="PRO_5044723631" description="Glucosidase 2 subunit beta" evidence="6">
    <location>
        <begin position="27"/>
        <end position="617"/>
    </location>
</feature>
<dbReference type="InterPro" id="IPR009011">
    <property type="entry name" value="Man6P_isomerase_rcpt-bd_dom_sf"/>
</dbReference>
<keyword evidence="10" id="KW-1185">Reference proteome</keyword>
<protein>
    <recommendedName>
        <fullName evidence="1">Glucosidase 2 subunit beta</fullName>
    </recommendedName>
</protein>
<dbReference type="PANTHER" id="PTHR12630">
    <property type="entry name" value="N-LINKED OLIGOSACCHARIDE PROCESSING"/>
    <property type="match status" value="1"/>
</dbReference>
<evidence type="ECO:0000256" key="6">
    <source>
        <dbReference type="SAM" id="SignalP"/>
    </source>
</evidence>
<feature type="compositionally biased region" description="Basic and acidic residues" evidence="5">
    <location>
        <begin position="204"/>
        <end position="232"/>
    </location>
</feature>
<feature type="compositionally biased region" description="Acidic residues" evidence="5">
    <location>
        <begin position="365"/>
        <end position="401"/>
    </location>
</feature>
<dbReference type="Proteomes" id="UP001604336">
    <property type="component" value="Unassembled WGS sequence"/>
</dbReference>
<dbReference type="AlphaFoldDB" id="A0ABD1VW91"/>
<feature type="compositionally biased region" description="Basic and acidic residues" evidence="5">
    <location>
        <begin position="343"/>
        <end position="364"/>
    </location>
</feature>
<organism evidence="9 10">
    <name type="scientific">Abeliophyllum distichum</name>
    <dbReference type="NCBI Taxonomy" id="126358"/>
    <lineage>
        <taxon>Eukaryota</taxon>
        <taxon>Viridiplantae</taxon>
        <taxon>Streptophyta</taxon>
        <taxon>Embryophyta</taxon>
        <taxon>Tracheophyta</taxon>
        <taxon>Spermatophyta</taxon>
        <taxon>Magnoliopsida</taxon>
        <taxon>eudicotyledons</taxon>
        <taxon>Gunneridae</taxon>
        <taxon>Pentapetalae</taxon>
        <taxon>asterids</taxon>
        <taxon>lamiids</taxon>
        <taxon>Lamiales</taxon>
        <taxon>Oleaceae</taxon>
        <taxon>Forsythieae</taxon>
        <taxon>Abeliophyllum</taxon>
    </lineage>
</organism>
<dbReference type="InterPro" id="IPR044865">
    <property type="entry name" value="MRH_dom"/>
</dbReference>